<feature type="compositionally biased region" description="Basic residues" evidence="2">
    <location>
        <begin position="204"/>
        <end position="213"/>
    </location>
</feature>
<feature type="repeat" description="ANK" evidence="1">
    <location>
        <begin position="40"/>
        <end position="72"/>
    </location>
</feature>
<feature type="compositionally biased region" description="Basic residues" evidence="2">
    <location>
        <begin position="251"/>
        <end position="271"/>
    </location>
</feature>
<dbReference type="Pfam" id="PF12796">
    <property type="entry name" value="Ank_2"/>
    <property type="match status" value="1"/>
</dbReference>
<dbReference type="HOGENOM" id="CLU_1028815_0_0_1"/>
<dbReference type="STRING" id="1051891.A0A0C3MFK7"/>
<feature type="compositionally biased region" description="Polar residues" evidence="2">
    <location>
        <begin position="185"/>
        <end position="202"/>
    </location>
</feature>
<dbReference type="AlphaFoldDB" id="A0A0C3MFK7"/>
<protein>
    <submittedName>
        <fullName evidence="3">Uncharacterized protein</fullName>
    </submittedName>
</protein>
<evidence type="ECO:0000313" key="4">
    <source>
        <dbReference type="Proteomes" id="UP000054248"/>
    </source>
</evidence>
<name>A0A0C3MFK7_9AGAM</name>
<feature type="region of interest" description="Disordered" evidence="2">
    <location>
        <begin position="179"/>
        <end position="271"/>
    </location>
</feature>
<sequence length="271" mass="29345">KGNVAGVKKGIWEDTVDAAGPEVLPRAVDLVKQRPADWNKLETLLHIAVSRGDQVLVSWLITHNAEPEERDSWGQTPFNRALHLGDMQIVHYFLDTFPPDSEDSEPVLAAPEGDTILRLAVASTNPAVVTAVFKAGLVDLSNVAATWAWIDEQEGSGIKKQGGKYDKVRDVLRMVDGWTLPASPEASNKSMPEPDSPSSEGFKQQRRNNKNRKSGNQPKGQTTVPTNEESPAATSNTPIDATTAAHPNNGHSHRGKSRRGRGRGGRGRGGK</sequence>
<proteinExistence type="predicted"/>
<evidence type="ECO:0000256" key="1">
    <source>
        <dbReference type="PROSITE-ProRule" id="PRU00023"/>
    </source>
</evidence>
<dbReference type="SMART" id="SM00248">
    <property type="entry name" value="ANK"/>
    <property type="match status" value="3"/>
</dbReference>
<dbReference type="OrthoDB" id="442087at2759"/>
<dbReference type="InterPro" id="IPR036770">
    <property type="entry name" value="Ankyrin_rpt-contain_sf"/>
</dbReference>
<organism evidence="3 4">
    <name type="scientific">Tulasnella calospora MUT 4182</name>
    <dbReference type="NCBI Taxonomy" id="1051891"/>
    <lineage>
        <taxon>Eukaryota</taxon>
        <taxon>Fungi</taxon>
        <taxon>Dikarya</taxon>
        <taxon>Basidiomycota</taxon>
        <taxon>Agaricomycotina</taxon>
        <taxon>Agaricomycetes</taxon>
        <taxon>Cantharellales</taxon>
        <taxon>Tulasnellaceae</taxon>
        <taxon>Tulasnella</taxon>
    </lineage>
</organism>
<dbReference type="EMBL" id="KN822954">
    <property type="protein sequence ID" value="KIO32512.1"/>
    <property type="molecule type" value="Genomic_DNA"/>
</dbReference>
<keyword evidence="4" id="KW-1185">Reference proteome</keyword>
<reference evidence="3 4" key="1">
    <citation type="submission" date="2014-04" db="EMBL/GenBank/DDBJ databases">
        <authorList>
            <consortium name="DOE Joint Genome Institute"/>
            <person name="Kuo A."/>
            <person name="Girlanda M."/>
            <person name="Perotto S."/>
            <person name="Kohler A."/>
            <person name="Nagy L.G."/>
            <person name="Floudas D."/>
            <person name="Copeland A."/>
            <person name="Barry K.W."/>
            <person name="Cichocki N."/>
            <person name="Veneault-Fourrey C."/>
            <person name="LaButti K."/>
            <person name="Lindquist E.A."/>
            <person name="Lipzen A."/>
            <person name="Lundell T."/>
            <person name="Morin E."/>
            <person name="Murat C."/>
            <person name="Sun H."/>
            <person name="Tunlid A."/>
            <person name="Henrissat B."/>
            <person name="Grigoriev I.V."/>
            <person name="Hibbett D.S."/>
            <person name="Martin F."/>
            <person name="Nordberg H.P."/>
            <person name="Cantor M.N."/>
            <person name="Hua S.X."/>
        </authorList>
    </citation>
    <scope>NUCLEOTIDE SEQUENCE [LARGE SCALE GENOMIC DNA]</scope>
    <source>
        <strain evidence="3 4">MUT 4182</strain>
    </source>
</reference>
<keyword evidence="1" id="KW-0040">ANK repeat</keyword>
<dbReference type="SUPFAM" id="SSF48403">
    <property type="entry name" value="Ankyrin repeat"/>
    <property type="match status" value="1"/>
</dbReference>
<dbReference type="Proteomes" id="UP000054248">
    <property type="component" value="Unassembled WGS sequence"/>
</dbReference>
<feature type="non-terminal residue" evidence="3">
    <location>
        <position position="1"/>
    </location>
</feature>
<gene>
    <name evidence="3" type="ORF">M407DRAFT_18565</name>
</gene>
<dbReference type="Gene3D" id="1.25.40.20">
    <property type="entry name" value="Ankyrin repeat-containing domain"/>
    <property type="match status" value="1"/>
</dbReference>
<reference evidence="4" key="2">
    <citation type="submission" date="2015-01" db="EMBL/GenBank/DDBJ databases">
        <title>Evolutionary Origins and Diversification of the Mycorrhizal Mutualists.</title>
        <authorList>
            <consortium name="DOE Joint Genome Institute"/>
            <consortium name="Mycorrhizal Genomics Consortium"/>
            <person name="Kohler A."/>
            <person name="Kuo A."/>
            <person name="Nagy L.G."/>
            <person name="Floudas D."/>
            <person name="Copeland A."/>
            <person name="Barry K.W."/>
            <person name="Cichocki N."/>
            <person name="Veneault-Fourrey C."/>
            <person name="LaButti K."/>
            <person name="Lindquist E.A."/>
            <person name="Lipzen A."/>
            <person name="Lundell T."/>
            <person name="Morin E."/>
            <person name="Murat C."/>
            <person name="Riley R."/>
            <person name="Ohm R."/>
            <person name="Sun H."/>
            <person name="Tunlid A."/>
            <person name="Henrissat B."/>
            <person name="Grigoriev I.V."/>
            <person name="Hibbett D.S."/>
            <person name="Martin F."/>
        </authorList>
    </citation>
    <scope>NUCLEOTIDE SEQUENCE [LARGE SCALE GENOMIC DNA]</scope>
    <source>
        <strain evidence="4">MUT 4182</strain>
    </source>
</reference>
<accession>A0A0C3MFK7</accession>
<dbReference type="PROSITE" id="PS50088">
    <property type="entry name" value="ANK_REPEAT"/>
    <property type="match status" value="1"/>
</dbReference>
<evidence type="ECO:0000313" key="3">
    <source>
        <dbReference type="EMBL" id="KIO32512.1"/>
    </source>
</evidence>
<dbReference type="InterPro" id="IPR002110">
    <property type="entry name" value="Ankyrin_rpt"/>
</dbReference>
<evidence type="ECO:0000256" key="2">
    <source>
        <dbReference type="SAM" id="MobiDB-lite"/>
    </source>
</evidence>
<feature type="compositionally biased region" description="Polar residues" evidence="2">
    <location>
        <begin position="214"/>
        <end position="240"/>
    </location>
</feature>